<protein>
    <submittedName>
        <fullName evidence="3">AAA family ATPase</fullName>
    </submittedName>
</protein>
<dbReference type="InterPro" id="IPR003959">
    <property type="entry name" value="ATPase_AAA_core"/>
</dbReference>
<name>A0A9X4AUR5_9BACT</name>
<dbReference type="PANTHER" id="PTHR43581:SF4">
    <property type="entry name" value="ATP_GTP PHOSPHATASE"/>
    <property type="match status" value="1"/>
</dbReference>
<dbReference type="GO" id="GO:0016887">
    <property type="term" value="F:ATP hydrolysis activity"/>
    <property type="evidence" value="ECO:0007669"/>
    <property type="project" value="InterPro"/>
</dbReference>
<feature type="domain" description="ATPase AAA-type core" evidence="2">
    <location>
        <begin position="146"/>
        <end position="268"/>
    </location>
</feature>
<dbReference type="SUPFAM" id="SSF52540">
    <property type="entry name" value="P-loop containing nucleoside triphosphate hydrolases"/>
    <property type="match status" value="1"/>
</dbReference>
<feature type="domain" description="Endonuclease GajA/Old nuclease/RecF-like AAA" evidence="1">
    <location>
        <begin position="3"/>
        <end position="49"/>
    </location>
</feature>
<dbReference type="Proteomes" id="UP001151081">
    <property type="component" value="Unassembled WGS sequence"/>
</dbReference>
<dbReference type="InterPro" id="IPR041685">
    <property type="entry name" value="AAA_GajA/Old/RecF-like"/>
</dbReference>
<dbReference type="InterPro" id="IPR051396">
    <property type="entry name" value="Bact_Antivir_Def_Nuclease"/>
</dbReference>
<dbReference type="AlphaFoldDB" id="A0A9X4AUR5"/>
<organism evidence="3 4">
    <name type="scientific">Polyangium jinanense</name>
    <dbReference type="NCBI Taxonomy" id="2829994"/>
    <lineage>
        <taxon>Bacteria</taxon>
        <taxon>Pseudomonadati</taxon>
        <taxon>Myxococcota</taxon>
        <taxon>Polyangia</taxon>
        <taxon>Polyangiales</taxon>
        <taxon>Polyangiaceae</taxon>
        <taxon>Polyangium</taxon>
    </lineage>
</organism>
<dbReference type="EMBL" id="JAGTJJ010000029">
    <property type="protein sequence ID" value="MDC3985538.1"/>
    <property type="molecule type" value="Genomic_DNA"/>
</dbReference>
<dbReference type="RefSeq" id="WP_272421616.1">
    <property type="nucleotide sequence ID" value="NZ_JAGTJJ010000029.1"/>
</dbReference>
<dbReference type="GO" id="GO:0005524">
    <property type="term" value="F:ATP binding"/>
    <property type="evidence" value="ECO:0007669"/>
    <property type="project" value="InterPro"/>
</dbReference>
<reference evidence="3 4" key="1">
    <citation type="submission" date="2021-04" db="EMBL/GenBank/DDBJ databases">
        <title>Genome analysis of Polyangium sp.</title>
        <authorList>
            <person name="Li Y."/>
            <person name="Wang J."/>
        </authorList>
    </citation>
    <scope>NUCLEOTIDE SEQUENCE [LARGE SCALE GENOMIC DNA]</scope>
    <source>
        <strain evidence="3 4">SDU14</strain>
    </source>
</reference>
<evidence type="ECO:0000313" key="3">
    <source>
        <dbReference type="EMBL" id="MDC3985538.1"/>
    </source>
</evidence>
<comment type="caution">
    <text evidence="3">The sequence shown here is derived from an EMBL/GenBank/DDBJ whole genome shotgun (WGS) entry which is preliminary data.</text>
</comment>
<accession>A0A9X4AUR5</accession>
<dbReference type="Pfam" id="PF13304">
    <property type="entry name" value="AAA_21"/>
    <property type="match status" value="1"/>
</dbReference>
<evidence type="ECO:0000259" key="2">
    <source>
        <dbReference type="Pfam" id="PF13304"/>
    </source>
</evidence>
<gene>
    <name evidence="3" type="ORF">KEG57_33980</name>
</gene>
<keyword evidence="4" id="KW-1185">Reference proteome</keyword>
<dbReference type="Gene3D" id="3.40.50.300">
    <property type="entry name" value="P-loop containing nucleotide triphosphate hydrolases"/>
    <property type="match status" value="2"/>
</dbReference>
<evidence type="ECO:0000313" key="4">
    <source>
        <dbReference type="Proteomes" id="UP001151081"/>
    </source>
</evidence>
<sequence>MFQSIEIERFRGFSRLTLEDLGRVNLVVGENNTGKTSLLEAITLLANPMQMFDLHRLYRIDRHQEADARFFDWVPQHGAGDAAACLRVTSPKSELREFTIERGFHFQHKLGEGEQSEFSSDKHPIFVRGKGPFRRLRAHAVSVQHRVPEALVDAFAAAVRAPEDERQLESLLASVDKRIRSVRLDAASSKPFIAVDVGLRERIPLSQAGQGIYRLVAIFSELLGGKPDICFIDEIENGIHYTALPTVWKGIAEVSERLGIQVFATTHSRECLIAAHECFAARNSYDFRVIQLYRMEGAAEGRTLDRKHIEAAIAGDIELR</sequence>
<proteinExistence type="predicted"/>
<dbReference type="PANTHER" id="PTHR43581">
    <property type="entry name" value="ATP/GTP PHOSPHATASE"/>
    <property type="match status" value="1"/>
</dbReference>
<evidence type="ECO:0000259" key="1">
    <source>
        <dbReference type="Pfam" id="PF13175"/>
    </source>
</evidence>
<dbReference type="InterPro" id="IPR027417">
    <property type="entry name" value="P-loop_NTPase"/>
</dbReference>
<dbReference type="Pfam" id="PF13175">
    <property type="entry name" value="AAA_15"/>
    <property type="match status" value="1"/>
</dbReference>